<dbReference type="Proteomes" id="UP000821865">
    <property type="component" value="Chromosome 7"/>
</dbReference>
<sequence length="110" mass="12266">MNMMVQACSSAAKDYEAASEAQFKKLYDDLGMKRAVEATVHHMSTDDGPKHDLCPEGLESWCIYNWTVAKGEKTPAHKISLPNFMREALEPVFKQLNEEALLEPCSAGMT</sequence>
<organism evidence="1 2">
    <name type="scientific">Dermacentor silvarum</name>
    <name type="common">Tick</name>
    <dbReference type="NCBI Taxonomy" id="543639"/>
    <lineage>
        <taxon>Eukaryota</taxon>
        <taxon>Metazoa</taxon>
        <taxon>Ecdysozoa</taxon>
        <taxon>Arthropoda</taxon>
        <taxon>Chelicerata</taxon>
        <taxon>Arachnida</taxon>
        <taxon>Acari</taxon>
        <taxon>Parasitiformes</taxon>
        <taxon>Ixodida</taxon>
        <taxon>Ixodoidea</taxon>
        <taxon>Ixodidae</taxon>
        <taxon>Rhipicephalinae</taxon>
        <taxon>Dermacentor</taxon>
    </lineage>
</organism>
<reference evidence="1" key="1">
    <citation type="submission" date="2020-05" db="EMBL/GenBank/DDBJ databases">
        <title>Large-scale comparative analyses of tick genomes elucidate their genetic diversity and vector capacities.</title>
        <authorList>
            <person name="Jia N."/>
            <person name="Wang J."/>
            <person name="Shi W."/>
            <person name="Du L."/>
            <person name="Sun Y."/>
            <person name="Zhan W."/>
            <person name="Jiang J."/>
            <person name="Wang Q."/>
            <person name="Zhang B."/>
            <person name="Ji P."/>
            <person name="Sakyi L.B."/>
            <person name="Cui X."/>
            <person name="Yuan T."/>
            <person name="Jiang B."/>
            <person name="Yang W."/>
            <person name="Lam T.T.-Y."/>
            <person name="Chang Q."/>
            <person name="Ding S."/>
            <person name="Wang X."/>
            <person name="Zhu J."/>
            <person name="Ruan X."/>
            <person name="Zhao L."/>
            <person name="Wei J."/>
            <person name="Que T."/>
            <person name="Du C."/>
            <person name="Cheng J."/>
            <person name="Dai P."/>
            <person name="Han X."/>
            <person name="Huang E."/>
            <person name="Gao Y."/>
            <person name="Liu J."/>
            <person name="Shao H."/>
            <person name="Ye R."/>
            <person name="Li L."/>
            <person name="Wei W."/>
            <person name="Wang X."/>
            <person name="Wang C."/>
            <person name="Yang T."/>
            <person name="Huo Q."/>
            <person name="Li W."/>
            <person name="Guo W."/>
            <person name="Chen H."/>
            <person name="Zhou L."/>
            <person name="Ni X."/>
            <person name="Tian J."/>
            <person name="Zhou Y."/>
            <person name="Sheng Y."/>
            <person name="Liu T."/>
            <person name="Pan Y."/>
            <person name="Xia L."/>
            <person name="Li J."/>
            <person name="Zhao F."/>
            <person name="Cao W."/>
        </authorList>
    </citation>
    <scope>NUCLEOTIDE SEQUENCE</scope>
    <source>
        <strain evidence="1">Dsil-2018</strain>
    </source>
</reference>
<gene>
    <name evidence="1" type="ORF">HPB49_002332</name>
</gene>
<evidence type="ECO:0000313" key="1">
    <source>
        <dbReference type="EMBL" id="KAH7940586.1"/>
    </source>
</evidence>
<comment type="caution">
    <text evidence="1">The sequence shown here is derived from an EMBL/GenBank/DDBJ whole genome shotgun (WGS) entry which is preliminary data.</text>
</comment>
<proteinExistence type="predicted"/>
<name>A0ACB8CD13_DERSI</name>
<accession>A0ACB8CD13</accession>
<keyword evidence="2" id="KW-1185">Reference proteome</keyword>
<evidence type="ECO:0000313" key="2">
    <source>
        <dbReference type="Proteomes" id="UP000821865"/>
    </source>
</evidence>
<dbReference type="EMBL" id="CM023476">
    <property type="protein sequence ID" value="KAH7940586.1"/>
    <property type="molecule type" value="Genomic_DNA"/>
</dbReference>
<protein>
    <submittedName>
        <fullName evidence="1">Uncharacterized protein</fullName>
    </submittedName>
</protein>